<evidence type="ECO:0000313" key="2">
    <source>
        <dbReference type="Proteomes" id="UP001150603"/>
    </source>
</evidence>
<keyword evidence="2" id="KW-1185">Reference proteome</keyword>
<dbReference type="Proteomes" id="UP001150603">
    <property type="component" value="Unassembled WGS sequence"/>
</dbReference>
<dbReference type="EMBL" id="JANBPW010002822">
    <property type="protein sequence ID" value="KAJ1939508.1"/>
    <property type="molecule type" value="Genomic_DNA"/>
</dbReference>
<comment type="caution">
    <text evidence="1">The sequence shown here is derived from an EMBL/GenBank/DDBJ whole genome shotgun (WGS) entry which is preliminary data.</text>
</comment>
<organism evidence="1 2">
    <name type="scientific">Linderina macrospora</name>
    <dbReference type="NCBI Taxonomy" id="4868"/>
    <lineage>
        <taxon>Eukaryota</taxon>
        <taxon>Fungi</taxon>
        <taxon>Fungi incertae sedis</taxon>
        <taxon>Zoopagomycota</taxon>
        <taxon>Kickxellomycotina</taxon>
        <taxon>Kickxellomycetes</taxon>
        <taxon>Kickxellales</taxon>
        <taxon>Kickxellaceae</taxon>
        <taxon>Linderina</taxon>
    </lineage>
</organism>
<proteinExistence type="predicted"/>
<sequence length="153" mass="14989">MVSAAEVSATEVGVGATDVVSSLVVGSTVALSLVAVVRAVLSAVVGSEGLVGVVTLATFDSASVVAAVLFSAVLELGATSEALPLGAESVTVGEGLDAVASVVRAVSAVVAVCAELPGVLLSADCWVLSSLSTSVTLLTEPVDETPSTSWPYK</sequence>
<accession>A0ACC1J6J7</accession>
<protein>
    <submittedName>
        <fullName evidence="1">Uncharacterized protein</fullName>
    </submittedName>
</protein>
<gene>
    <name evidence="1" type="ORF">FBU59_004098</name>
</gene>
<name>A0ACC1J6J7_9FUNG</name>
<evidence type="ECO:0000313" key="1">
    <source>
        <dbReference type="EMBL" id="KAJ1939508.1"/>
    </source>
</evidence>
<reference evidence="1" key="1">
    <citation type="submission" date="2022-07" db="EMBL/GenBank/DDBJ databases">
        <title>Phylogenomic reconstructions and comparative analyses of Kickxellomycotina fungi.</title>
        <authorList>
            <person name="Reynolds N.K."/>
            <person name="Stajich J.E."/>
            <person name="Barry K."/>
            <person name="Grigoriev I.V."/>
            <person name="Crous P."/>
            <person name="Smith M.E."/>
        </authorList>
    </citation>
    <scope>NUCLEOTIDE SEQUENCE</scope>
    <source>
        <strain evidence="1">NRRL 5244</strain>
    </source>
</reference>